<keyword evidence="4 12" id="KW-0328">Glycosyltransferase</keyword>
<feature type="transmembrane region" description="Helical" evidence="12">
    <location>
        <begin position="190"/>
        <end position="214"/>
    </location>
</feature>
<evidence type="ECO:0000256" key="6">
    <source>
        <dbReference type="ARBA" id="ARBA00022692"/>
    </source>
</evidence>
<evidence type="ECO:0000256" key="3">
    <source>
        <dbReference type="ARBA" id="ARBA00007063"/>
    </source>
</evidence>
<dbReference type="GO" id="GO:0006487">
    <property type="term" value="P:protein N-linked glycosylation"/>
    <property type="evidence" value="ECO:0007669"/>
    <property type="project" value="TreeGrafter"/>
</dbReference>
<dbReference type="GO" id="GO:0052917">
    <property type="term" value="F:dol-P-Man:Man(7)GlcNAc(2)-PP-Dol alpha-1,6-mannosyltransferase activity"/>
    <property type="evidence" value="ECO:0007669"/>
    <property type="project" value="UniProtKB-EC"/>
</dbReference>
<dbReference type="EC" id="2.4.1.-" evidence="12"/>
<keyword evidence="9 12" id="KW-0472">Membrane</keyword>
<keyword evidence="13" id="KW-0732">Signal</keyword>
<dbReference type="PANTHER" id="PTHR22760:SF1">
    <property type="entry name" value="DOL-P-MAN:MAN(7)GLCNAC(2)-PP-DOL ALPHA-1,6-MANNOSYLTRANSFERASE"/>
    <property type="match status" value="1"/>
</dbReference>
<evidence type="ECO:0000256" key="1">
    <source>
        <dbReference type="ARBA" id="ARBA00004477"/>
    </source>
</evidence>
<keyword evidence="15" id="KW-1185">Reference proteome</keyword>
<evidence type="ECO:0000313" key="15">
    <source>
        <dbReference type="Proteomes" id="UP000812966"/>
    </source>
</evidence>
<dbReference type="InterPro" id="IPR005599">
    <property type="entry name" value="GPI_mannosylTrfase"/>
</dbReference>
<keyword evidence="8 12" id="KW-1133">Transmembrane helix</keyword>
<evidence type="ECO:0000256" key="2">
    <source>
        <dbReference type="ARBA" id="ARBA00004922"/>
    </source>
</evidence>
<dbReference type="AlphaFoldDB" id="A0A8K0JR84"/>
<evidence type="ECO:0000313" key="14">
    <source>
        <dbReference type="EMBL" id="KAG7570934.1"/>
    </source>
</evidence>
<accession>A0A8K0JR84</accession>
<keyword evidence="7 12" id="KW-0256">Endoplasmic reticulum</keyword>
<feature type="transmembrane region" description="Helical" evidence="12">
    <location>
        <begin position="221"/>
        <end position="242"/>
    </location>
</feature>
<evidence type="ECO:0000256" key="9">
    <source>
        <dbReference type="ARBA" id="ARBA00023136"/>
    </source>
</evidence>
<comment type="similarity">
    <text evidence="3 12">Belongs to the glycosyltransferase 22 family.</text>
</comment>
<keyword evidence="5" id="KW-0808">Transferase</keyword>
<evidence type="ECO:0000256" key="7">
    <source>
        <dbReference type="ARBA" id="ARBA00022824"/>
    </source>
</evidence>
<dbReference type="GO" id="GO:0005789">
    <property type="term" value="C:endoplasmic reticulum membrane"/>
    <property type="evidence" value="ECO:0007669"/>
    <property type="project" value="UniProtKB-SubCell"/>
</dbReference>
<keyword evidence="6 12" id="KW-0812">Transmembrane</keyword>
<feature type="transmembrane region" description="Helical" evidence="12">
    <location>
        <begin position="332"/>
        <end position="353"/>
    </location>
</feature>
<dbReference type="EMBL" id="JABELV010000015">
    <property type="protein sequence ID" value="KAG7570934.1"/>
    <property type="molecule type" value="Genomic_DNA"/>
</dbReference>
<evidence type="ECO:0000256" key="13">
    <source>
        <dbReference type="SAM" id="SignalP"/>
    </source>
</evidence>
<protein>
    <recommendedName>
        <fullName evidence="12">Mannosyltransferase</fullName>
        <ecNumber evidence="12">2.4.1.-</ecNumber>
    </recommendedName>
</protein>
<feature type="transmembrane region" description="Helical" evidence="12">
    <location>
        <begin position="306"/>
        <end position="326"/>
    </location>
</feature>
<dbReference type="PANTHER" id="PTHR22760">
    <property type="entry name" value="GLYCOSYLTRANSFERASE"/>
    <property type="match status" value="1"/>
</dbReference>
<feature type="signal peptide" evidence="13">
    <location>
        <begin position="1"/>
        <end position="22"/>
    </location>
</feature>
<name>A0A8K0JR84_9TREE</name>
<comment type="caution">
    <text evidence="14">The sequence shown here is derived from an EMBL/GenBank/DDBJ whole genome shotgun (WGS) entry which is preliminary data.</text>
</comment>
<evidence type="ECO:0000256" key="5">
    <source>
        <dbReference type="ARBA" id="ARBA00022679"/>
    </source>
</evidence>
<feature type="transmembrane region" description="Helical" evidence="12">
    <location>
        <begin position="365"/>
        <end position="387"/>
    </location>
</feature>
<feature type="chain" id="PRO_5035475445" description="Mannosyltransferase" evidence="13">
    <location>
        <begin position="23"/>
        <end position="519"/>
    </location>
</feature>
<comment type="subcellular location">
    <subcellularLocation>
        <location evidence="1 12">Endoplasmic reticulum membrane</location>
        <topology evidence="1 12">Multi-pass membrane protein</topology>
    </subcellularLocation>
</comment>
<sequence>MGYLLPSLYLLVLAVPVAHVLVAPYTKVEESFTLHAARDVLHHGFFSEHALEQYDHRTFPGAVPRSFIPSVIWATLSLPLLRMGQATGWANKGIDEQIILRIVLAILNGLSVIHVAKALSRRNRSRSTSIFYLVLSLSQFHTMFYAGRPLPNFTALPLVNLAVSYLVEGLTTRIESPGGRFNRVSRAVTILALTTSIIRSELALFLGALSLYLLITRKISLLNLVTSGLIGGGGGAVLSTVVDSFFWGRWTWPEFEAIVFNVVEGKSEQWGVSPWYSYLLVHLPKITLFSLPLAMYALTTGAAGRGLSGMMATCIVGLVGGLSCLAHKEWRFIVYAVPLVNILAATGAAQLWDRATKRKSLLDKLGGLVLLGGLVVNVVITIGLTFVSVHNYPGGQAIEALRRVGATSGRSELRVFLPPSVLQTGASRYTFEQDDNSLPRWEFNRTESESLQTPVQIWSAGFDYTITDEIDRFLQDGRSEWYMVEAIKSFGGVTLKPTPGPVWSPRLWILSREAVAIDV</sequence>
<feature type="transmembrane region" description="Helical" evidence="12">
    <location>
        <begin position="98"/>
        <end position="116"/>
    </location>
</feature>
<proteinExistence type="inferred from homology"/>
<organism evidence="14 15">
    <name type="scientific">Filobasidium floriforme</name>
    <dbReference type="NCBI Taxonomy" id="5210"/>
    <lineage>
        <taxon>Eukaryota</taxon>
        <taxon>Fungi</taxon>
        <taxon>Dikarya</taxon>
        <taxon>Basidiomycota</taxon>
        <taxon>Agaricomycotina</taxon>
        <taxon>Tremellomycetes</taxon>
        <taxon>Filobasidiales</taxon>
        <taxon>Filobasidiaceae</taxon>
        <taxon>Filobasidium</taxon>
    </lineage>
</organism>
<comment type="pathway">
    <text evidence="2">Protein modification; protein glycosylation.</text>
</comment>
<evidence type="ECO:0000256" key="8">
    <source>
        <dbReference type="ARBA" id="ARBA00022989"/>
    </source>
</evidence>
<evidence type="ECO:0000256" key="4">
    <source>
        <dbReference type="ARBA" id="ARBA00022676"/>
    </source>
</evidence>
<evidence type="ECO:0000256" key="12">
    <source>
        <dbReference type="RuleBase" id="RU363075"/>
    </source>
</evidence>
<dbReference type="UniPathway" id="UPA00378"/>
<evidence type="ECO:0000256" key="10">
    <source>
        <dbReference type="ARBA" id="ARBA00044721"/>
    </source>
</evidence>
<dbReference type="Proteomes" id="UP000812966">
    <property type="component" value="Unassembled WGS sequence"/>
</dbReference>
<dbReference type="Pfam" id="PF03901">
    <property type="entry name" value="Glyco_transf_22"/>
    <property type="match status" value="1"/>
</dbReference>
<reference evidence="14" key="1">
    <citation type="submission" date="2020-04" db="EMBL/GenBank/DDBJ databases">
        <title>Analysis of mating type loci in Filobasidium floriforme.</title>
        <authorList>
            <person name="Nowrousian M."/>
        </authorList>
    </citation>
    <scope>NUCLEOTIDE SEQUENCE</scope>
    <source>
        <strain evidence="14">CBS 6242</strain>
    </source>
</reference>
<gene>
    <name evidence="14" type="ORF">FFLO_01132</name>
</gene>
<comment type="catalytic activity">
    <reaction evidence="11">
        <text>an alpha-D-Man-(1-&gt;2)-alpha-D-Man-(1-&gt;2)-alpha-D-Man-(1-&gt;3)-[alpha-D-Man-(1-&gt;2)-alpha-D-Man-(1-&gt;3)-alpha-D-Man-(1-&gt;6)]-beta-D-Man-(1-&gt;4)-beta-D-GlcNAc-(1-&gt;4)-alpha-D-GlcNAc-diphospho-di-trans,poly-cis-dolichol + a di-trans,poly-cis-dolichyl beta-D-mannosyl phosphate = an alpha-D-Man-(1-&gt;2)-alpha-D-Man-(1-&gt;2)-alpha-D-Man-(1-&gt;3)-[alpha-D-Man-(1-&gt;2)-alpha-D-Man-(1-&gt;3)-[alpha-D-Man-(1-&gt;6)]-alpha-D-Man-(1-&gt;6)]-beta-D-Man-(1-&gt;4)-beta-D-GlcNAc-(1-&gt;4)-alpha-D-GlcNAc-diphospho-di-trans,poly-cis-dolichol + a di-trans,poly-cis-dolichyl phosphate + H(+)</text>
        <dbReference type="Rhea" id="RHEA:29535"/>
        <dbReference type="Rhea" id="RHEA-COMP:19498"/>
        <dbReference type="Rhea" id="RHEA-COMP:19501"/>
        <dbReference type="Rhea" id="RHEA-COMP:19518"/>
        <dbReference type="Rhea" id="RHEA-COMP:19519"/>
        <dbReference type="ChEBI" id="CHEBI:15378"/>
        <dbReference type="ChEBI" id="CHEBI:57683"/>
        <dbReference type="ChEBI" id="CHEBI:58211"/>
        <dbReference type="ChEBI" id="CHEBI:132517"/>
        <dbReference type="ChEBI" id="CHEBI:132519"/>
        <dbReference type="EC" id="2.4.1.260"/>
    </reaction>
    <physiologicalReaction direction="left-to-right" evidence="11">
        <dbReference type="Rhea" id="RHEA:29536"/>
    </physiologicalReaction>
</comment>
<feature type="transmembrane region" description="Helical" evidence="12">
    <location>
        <begin position="128"/>
        <end position="147"/>
    </location>
</feature>
<feature type="transmembrane region" description="Helical" evidence="12">
    <location>
        <begin position="275"/>
        <end position="299"/>
    </location>
</feature>
<evidence type="ECO:0000256" key="11">
    <source>
        <dbReference type="ARBA" id="ARBA00048899"/>
    </source>
</evidence>
<comment type="function">
    <text evidence="10">Mannosyltransferase that operates in the biosynthetic pathway of dolichol-linked oligosaccharides, the glycan precursors employed in protein asparagine (N)-glycosylation. The assembly of dolichol-linked oligosaccharides begins on the cytosolic side of the endoplasmic reticulum membrane and finishes in its lumen. The sequential addition of sugars to dolichol pyrophosphate produces dolichol-linked oligosaccharides containing fourteen sugars, including two GlcNAcs, nine mannoses and three glucoses. Once assembled, the oligosaccharide is transferred from the lipid to nascent proteins by oligosaccharyltransferases. In the lumen of the endoplasmic reticulum, adds the eighth mannose residue in an alpha-1,6 linkage onto Man(7)GlcNAc(2)-PP-dolichol to produce Man(8)GlcNAc(2)-PP-dolichol.</text>
</comment>